<dbReference type="InterPro" id="IPR014001">
    <property type="entry name" value="Helicase_ATP-bd"/>
</dbReference>
<dbReference type="Pfam" id="PF08455">
    <property type="entry name" value="SNF2_assoc"/>
    <property type="match status" value="1"/>
</dbReference>
<dbReference type="KEGG" id="tdf:H9L22_01410"/>
<dbReference type="Pfam" id="PF00176">
    <property type="entry name" value="SNF2-rel_dom"/>
    <property type="match status" value="1"/>
</dbReference>
<dbReference type="InterPro" id="IPR007527">
    <property type="entry name" value="Znf_SWIM"/>
</dbReference>
<dbReference type="InterPro" id="IPR027417">
    <property type="entry name" value="P-loop_NTPase"/>
</dbReference>
<dbReference type="SMART" id="SM00487">
    <property type="entry name" value="DEXDc"/>
    <property type="match status" value="1"/>
</dbReference>
<dbReference type="InterPro" id="IPR038718">
    <property type="entry name" value="SNF2-like_sf"/>
</dbReference>
<dbReference type="GO" id="GO:0008270">
    <property type="term" value="F:zinc ion binding"/>
    <property type="evidence" value="ECO:0007669"/>
    <property type="project" value="UniProtKB-KW"/>
</dbReference>
<feature type="domain" description="Helicase ATP-binding" evidence="4">
    <location>
        <begin position="590"/>
        <end position="753"/>
    </location>
</feature>
<keyword evidence="2" id="KW-0863">Zinc-finger</keyword>
<protein>
    <submittedName>
        <fullName evidence="6">SNF2 helicase associated domain-containing protein</fullName>
    </submittedName>
</protein>
<dbReference type="PROSITE" id="PS50966">
    <property type="entry name" value="ZF_SWIM"/>
    <property type="match status" value="1"/>
</dbReference>
<evidence type="ECO:0000256" key="1">
    <source>
        <dbReference type="ARBA" id="ARBA00022801"/>
    </source>
</evidence>
<gene>
    <name evidence="6" type="ORF">H9L22_01410</name>
</gene>
<name>A0A7H0H6M4_9ACTN</name>
<keyword evidence="7" id="KW-1185">Reference proteome</keyword>
<dbReference type="GO" id="GO:0016787">
    <property type="term" value="F:hydrolase activity"/>
    <property type="evidence" value="ECO:0007669"/>
    <property type="project" value="UniProtKB-KW"/>
</dbReference>
<accession>A0A7H0H6M4</accession>
<feature type="domain" description="SWIM-type" evidence="3">
    <location>
        <begin position="59"/>
        <end position="93"/>
    </location>
</feature>
<dbReference type="PROSITE" id="PS51194">
    <property type="entry name" value="HELICASE_CTER"/>
    <property type="match status" value="1"/>
</dbReference>
<dbReference type="Pfam" id="PF00271">
    <property type="entry name" value="Helicase_C"/>
    <property type="match status" value="1"/>
</dbReference>
<proteinExistence type="predicted"/>
<dbReference type="PANTHER" id="PTHR10799">
    <property type="entry name" value="SNF2/RAD54 HELICASE FAMILY"/>
    <property type="match status" value="1"/>
</dbReference>
<dbReference type="InterPro" id="IPR001650">
    <property type="entry name" value="Helicase_C-like"/>
</dbReference>
<keyword evidence="1" id="KW-0378">Hydrolase</keyword>
<dbReference type="InterPro" id="IPR013663">
    <property type="entry name" value="Helicase_SWF/SNF/SWI_bac"/>
</dbReference>
<organism evidence="6 7">
    <name type="scientific">Tessaracoccus defluvii</name>
    <dbReference type="NCBI Taxonomy" id="1285901"/>
    <lineage>
        <taxon>Bacteria</taxon>
        <taxon>Bacillati</taxon>
        <taxon>Actinomycetota</taxon>
        <taxon>Actinomycetes</taxon>
        <taxon>Propionibacteriales</taxon>
        <taxon>Propionibacteriaceae</taxon>
        <taxon>Tessaracoccus</taxon>
    </lineage>
</organism>
<dbReference type="SMART" id="SM00490">
    <property type="entry name" value="HELICc"/>
    <property type="match status" value="1"/>
</dbReference>
<sequence length="1037" mass="113166">MTSSPTWIADFDDAALMRHFGAATVARGRQVAALGRVGDVSSAGPLASAPVRGSSYRTYQTAVSMLDGTFNASCSCPMRTNCKHAVALILRLRHPGGPAQGWRQLLGNFREPGRPTEGRELGLMLSEEGAALTLRPVQKGVRGNWVRSGSSWDDLQRTPLAPRHKDALDRLLEARSRTIPSGHRAAVISFDELLPSAWDALAGAVAAGVELVAGTTASGRELPTPELSMERLEPTVEIAPGNGHLEVTPVFLWRGEAIRVPGRGLLGRPAHGVSFTVDDRLWVAPLTRPLRPAEQTLFTHGQVTIPESERAEFAEGYLPQLRRRTHVVADPDLDLPEPSAPRLLCRVDFGDGAVAVGWGFRYRVGSRIVDVPRDPAAGGLARDTVGEAALLRDLPQGPWLDQESRLTGNDLLHFLSELLPELRASEEVEVVFDHEPPDIRRADDAPEISLSIDDAPKGDWFDLRVEIFVGTERVPLGLLLTALAAGDDHLLLDSGTWFPLDGEQFDALRRLLDEARDLVDGDAGEFRLRPEHAGFWEELAELGVVRHQADAWRSSVAGLLDQTDLTPVGTPAGLRAELRGYQGVGVDWITFLRRTGIGGILADEMGLGKTLQALAAVQVAHEAGELDAPVLVVAPTSVLGTWAAEAARFTPDLTVAVVPGTRATRRGELADFVAGAQIVVTSYTLLRLEAEAYQDLDWSMVLLDEAQFVKNHASKANQAVRALRAPVRIALTGTPLENNLMELWALLAITAPGLFPEQRAFTTRFRRPIESGDTAALESLHRKIRPLILRRTKADVAAELPDKIEQVIPVELAPAHRKLYDRFLARERQKVLGLLGDFARNRITILRSLTLLRQLSLSPALVNDEFPEASAKIDLLADLVTQVAAEGHRALVFSQFTGFLTLVRHRLTAESIGYEYLDGRTRDRQAQIAAFKEGDAPVFLISLKAGGFGLTLTEADYVFILDPWWNPAAELQAIDRTHRIGQDKPVNVYRLVASDTIEEKVVALQDRKRQLFDAVLGGGSDTTAQLTPDDVVALLEG</sequence>
<dbReference type="InterPro" id="IPR000330">
    <property type="entry name" value="SNF2_N"/>
</dbReference>
<dbReference type="PROSITE" id="PS51192">
    <property type="entry name" value="HELICASE_ATP_BIND_1"/>
    <property type="match status" value="1"/>
</dbReference>
<dbReference type="CDD" id="cd18793">
    <property type="entry name" value="SF2_C_SNF"/>
    <property type="match status" value="1"/>
</dbReference>
<feature type="domain" description="Helicase C-terminal" evidence="5">
    <location>
        <begin position="875"/>
        <end position="1032"/>
    </location>
</feature>
<evidence type="ECO:0000256" key="2">
    <source>
        <dbReference type="PROSITE-ProRule" id="PRU00325"/>
    </source>
</evidence>
<dbReference type="Gene3D" id="3.40.50.300">
    <property type="entry name" value="P-loop containing nucleotide triphosphate hydrolases"/>
    <property type="match status" value="1"/>
</dbReference>
<dbReference type="SUPFAM" id="SSF52540">
    <property type="entry name" value="P-loop containing nucleoside triphosphate hydrolases"/>
    <property type="match status" value="2"/>
</dbReference>
<dbReference type="Proteomes" id="UP000516117">
    <property type="component" value="Chromosome"/>
</dbReference>
<dbReference type="AlphaFoldDB" id="A0A7H0H6M4"/>
<dbReference type="RefSeq" id="WP_187721307.1">
    <property type="nucleotide sequence ID" value="NZ_BAABBL010000013.1"/>
</dbReference>
<dbReference type="EMBL" id="CP060789">
    <property type="protein sequence ID" value="QNP56190.1"/>
    <property type="molecule type" value="Genomic_DNA"/>
</dbReference>
<evidence type="ECO:0000259" key="5">
    <source>
        <dbReference type="PROSITE" id="PS51194"/>
    </source>
</evidence>
<reference evidence="6 7" key="1">
    <citation type="submission" date="2020-08" db="EMBL/GenBank/DDBJ databases">
        <title>Genome sequence of Tessaracoccus defluvii JCM 17540T.</title>
        <authorList>
            <person name="Hyun D.-W."/>
            <person name="Bae J.-W."/>
        </authorList>
    </citation>
    <scope>NUCLEOTIDE SEQUENCE [LARGE SCALE GENOMIC DNA]</scope>
    <source>
        <strain evidence="6 7">JCM 17540</strain>
    </source>
</reference>
<evidence type="ECO:0000313" key="7">
    <source>
        <dbReference type="Proteomes" id="UP000516117"/>
    </source>
</evidence>
<keyword evidence="2" id="KW-0862">Zinc</keyword>
<dbReference type="Pfam" id="PF04434">
    <property type="entry name" value="SWIM"/>
    <property type="match status" value="1"/>
</dbReference>
<dbReference type="GO" id="GO:0005524">
    <property type="term" value="F:ATP binding"/>
    <property type="evidence" value="ECO:0007669"/>
    <property type="project" value="InterPro"/>
</dbReference>
<evidence type="ECO:0000259" key="3">
    <source>
        <dbReference type="PROSITE" id="PS50966"/>
    </source>
</evidence>
<dbReference type="InterPro" id="IPR049730">
    <property type="entry name" value="SNF2/RAD54-like_C"/>
</dbReference>
<keyword evidence="2" id="KW-0479">Metal-binding</keyword>
<dbReference type="Gene3D" id="3.40.50.10810">
    <property type="entry name" value="Tandem AAA-ATPase domain"/>
    <property type="match status" value="1"/>
</dbReference>
<evidence type="ECO:0000259" key="4">
    <source>
        <dbReference type="PROSITE" id="PS51192"/>
    </source>
</evidence>
<evidence type="ECO:0000313" key="6">
    <source>
        <dbReference type="EMBL" id="QNP56190.1"/>
    </source>
</evidence>